<protein>
    <recommendedName>
        <fullName evidence="1">IrrE N-terminal-like domain-containing protein</fullName>
    </recommendedName>
</protein>
<comment type="caution">
    <text evidence="2">The sequence shown here is derived from an EMBL/GenBank/DDBJ whole genome shotgun (WGS) entry which is preliminary data.</text>
</comment>
<evidence type="ECO:0000313" key="3">
    <source>
        <dbReference type="Proteomes" id="UP000249135"/>
    </source>
</evidence>
<dbReference type="Proteomes" id="UP000249135">
    <property type="component" value="Unassembled WGS sequence"/>
</dbReference>
<reference evidence="2 3" key="1">
    <citation type="submission" date="2017-08" db="EMBL/GenBank/DDBJ databases">
        <title>Infants hospitalized years apart are colonized by the same room-sourced microbial strains.</title>
        <authorList>
            <person name="Brooks B."/>
            <person name="Olm M.R."/>
            <person name="Firek B.A."/>
            <person name="Baker R."/>
            <person name="Thomas B.C."/>
            <person name="Morowitz M.J."/>
            <person name="Banfield J.F."/>
        </authorList>
    </citation>
    <scope>NUCLEOTIDE SEQUENCE [LARGE SCALE GENOMIC DNA]</scope>
    <source>
        <strain evidence="2">S2_005_003_R2_41</strain>
    </source>
</reference>
<proteinExistence type="predicted"/>
<dbReference type="PANTHER" id="PTHR43236">
    <property type="entry name" value="ANTITOXIN HIGA1"/>
    <property type="match status" value="1"/>
</dbReference>
<accession>A0A2W5QKC1</accession>
<dbReference type="Gene3D" id="1.10.10.2910">
    <property type="match status" value="1"/>
</dbReference>
<dbReference type="InterPro" id="IPR052345">
    <property type="entry name" value="Rad_response_metalloprotease"/>
</dbReference>
<sequence length="155" mass="17602">MGKLGIVLIWEKALPSMKVDGAIFQMRTGHVVIALSLRYSRLDNFWFTLLHELAHAALHADQLEQPILDDLDITAESLIERQADKLASDSLIPRNEWRSCAARYSNSTDDILAFAKHLGIAPQCVAGRLQREQNRYDLFSKIINEFDVRKILNGN</sequence>
<name>A0A2W5QKC1_VARPD</name>
<dbReference type="Pfam" id="PF06114">
    <property type="entry name" value="Peptidase_M78"/>
    <property type="match status" value="1"/>
</dbReference>
<gene>
    <name evidence="2" type="ORF">DI563_05880</name>
</gene>
<organism evidence="2 3">
    <name type="scientific">Variovorax paradoxus</name>
    <dbReference type="NCBI Taxonomy" id="34073"/>
    <lineage>
        <taxon>Bacteria</taxon>
        <taxon>Pseudomonadati</taxon>
        <taxon>Pseudomonadota</taxon>
        <taxon>Betaproteobacteria</taxon>
        <taxon>Burkholderiales</taxon>
        <taxon>Comamonadaceae</taxon>
        <taxon>Variovorax</taxon>
    </lineage>
</organism>
<feature type="domain" description="IrrE N-terminal-like" evidence="1">
    <location>
        <begin position="12"/>
        <end position="129"/>
    </location>
</feature>
<evidence type="ECO:0000313" key="2">
    <source>
        <dbReference type="EMBL" id="PZQ76819.1"/>
    </source>
</evidence>
<dbReference type="EMBL" id="QFPP01000039">
    <property type="protein sequence ID" value="PZQ76819.1"/>
    <property type="molecule type" value="Genomic_DNA"/>
</dbReference>
<evidence type="ECO:0000259" key="1">
    <source>
        <dbReference type="Pfam" id="PF06114"/>
    </source>
</evidence>
<dbReference type="AlphaFoldDB" id="A0A2W5QKC1"/>
<dbReference type="InterPro" id="IPR010359">
    <property type="entry name" value="IrrE_HExxH"/>
</dbReference>
<dbReference type="PANTHER" id="PTHR43236:SF1">
    <property type="entry name" value="BLL7220 PROTEIN"/>
    <property type="match status" value="1"/>
</dbReference>